<dbReference type="EMBL" id="JBHLUD010000013">
    <property type="protein sequence ID" value="MFC0547055.1"/>
    <property type="molecule type" value="Genomic_DNA"/>
</dbReference>
<reference evidence="1 2" key="1">
    <citation type="submission" date="2024-09" db="EMBL/GenBank/DDBJ databases">
        <authorList>
            <person name="Sun Q."/>
            <person name="Mori K."/>
        </authorList>
    </citation>
    <scope>NUCLEOTIDE SEQUENCE [LARGE SCALE GENOMIC DNA]</scope>
    <source>
        <strain evidence="1 2">TBRC 1432</strain>
    </source>
</reference>
<dbReference type="RefSeq" id="WP_273937286.1">
    <property type="nucleotide sequence ID" value="NZ_CP097263.1"/>
</dbReference>
<sequence>MAAKQTGNLPDFLPQPEQMLISRAVVAWAEKHLLYPDGPQAGQPWKFTREQKLFLAWWYATDPHKQHKWLYRRGIIQRVKGWGKGPLAGAVALIELLGPCRAIYNGRTWEAKRPPTSWVQFAAVSEKQTQNVYDMVRGMIGDRKEIDGIPVDSGLTRIYAGAQQERKLETVTASASTLEGGRPTCVIADETQHWTDSVAGHKLARVLRRNLGKSRNGTARMLVTTNAFAPGEGSVAELDYEAFQAQQEGRSRTTGILFDCIESSLAVLDLGDEELLRLALLDVRGDAEWLDLDRIVEEIYDPATPPQDARRYYLNTIVAAEDAWLAPHEVDQATTGDRIDDGSVVALGFDGSRAKDATALVAVDIITGHGELLGVWEKPDAPGYDDWEVPRQEVDAAVHSAFVRFRIAVFGADLAYWESYVDSWADEFRDQVFCAVSSKGVFSFDMRSRTQDFTIEAESTEAAFRTGAISIHSHPSLLRHLKNARRRPNKYGTGLGKESRDSPRKVDAAVALVIARRARRIALEKGVLRKWARQRTGRVVGW</sequence>
<protein>
    <recommendedName>
        <fullName evidence="3">Terminase</fullName>
    </recommendedName>
</protein>
<evidence type="ECO:0000313" key="1">
    <source>
        <dbReference type="EMBL" id="MFC0547055.1"/>
    </source>
</evidence>
<name>A0ABV6N3A7_9PSEU</name>
<dbReference type="Proteomes" id="UP001589810">
    <property type="component" value="Unassembled WGS sequence"/>
</dbReference>
<comment type="caution">
    <text evidence="1">The sequence shown here is derived from an EMBL/GenBank/DDBJ whole genome shotgun (WGS) entry which is preliminary data.</text>
</comment>
<evidence type="ECO:0000313" key="2">
    <source>
        <dbReference type="Proteomes" id="UP001589810"/>
    </source>
</evidence>
<keyword evidence="2" id="KW-1185">Reference proteome</keyword>
<dbReference type="InterPro" id="IPR027417">
    <property type="entry name" value="P-loop_NTPase"/>
</dbReference>
<dbReference type="Gene3D" id="3.40.50.300">
    <property type="entry name" value="P-loop containing nucleotide triphosphate hydrolases"/>
    <property type="match status" value="1"/>
</dbReference>
<gene>
    <name evidence="1" type="ORF">ACFFH7_36480</name>
</gene>
<accession>A0ABV6N3A7</accession>
<proteinExistence type="predicted"/>
<organism evidence="1 2">
    <name type="scientific">Kutzneria chonburiensis</name>
    <dbReference type="NCBI Taxonomy" id="1483604"/>
    <lineage>
        <taxon>Bacteria</taxon>
        <taxon>Bacillati</taxon>
        <taxon>Actinomycetota</taxon>
        <taxon>Actinomycetes</taxon>
        <taxon>Pseudonocardiales</taxon>
        <taxon>Pseudonocardiaceae</taxon>
        <taxon>Kutzneria</taxon>
    </lineage>
</organism>
<evidence type="ECO:0008006" key="3">
    <source>
        <dbReference type="Google" id="ProtNLM"/>
    </source>
</evidence>